<feature type="transmembrane region" description="Helical" evidence="7">
    <location>
        <begin position="185"/>
        <end position="204"/>
    </location>
</feature>
<feature type="transmembrane region" description="Helical" evidence="7">
    <location>
        <begin position="258"/>
        <end position="275"/>
    </location>
</feature>
<feature type="transmembrane region" description="Helical" evidence="7">
    <location>
        <begin position="45"/>
        <end position="65"/>
    </location>
</feature>
<dbReference type="Gene3D" id="1.20.1250.20">
    <property type="entry name" value="MFS general substrate transporter like domains"/>
    <property type="match status" value="2"/>
</dbReference>
<dbReference type="SUPFAM" id="SSF103473">
    <property type="entry name" value="MFS general substrate transporter"/>
    <property type="match status" value="1"/>
</dbReference>
<dbReference type="GO" id="GO:0022857">
    <property type="term" value="F:transmembrane transporter activity"/>
    <property type="evidence" value="ECO:0007669"/>
    <property type="project" value="InterPro"/>
</dbReference>
<feature type="transmembrane region" description="Helical" evidence="7">
    <location>
        <begin position="12"/>
        <end position="33"/>
    </location>
</feature>
<dbReference type="Proteomes" id="UP000050535">
    <property type="component" value="Unassembled WGS sequence"/>
</dbReference>
<evidence type="ECO:0000256" key="3">
    <source>
        <dbReference type="ARBA" id="ARBA00022475"/>
    </source>
</evidence>
<dbReference type="InterPro" id="IPR036259">
    <property type="entry name" value="MFS_trans_sf"/>
</dbReference>
<evidence type="ECO:0000313" key="10">
    <source>
        <dbReference type="Proteomes" id="UP000050535"/>
    </source>
</evidence>
<dbReference type="PATRIC" id="fig|699431.3.peg.1478"/>
<gene>
    <name evidence="9" type="ORF">SY89_01446</name>
</gene>
<comment type="caution">
    <text evidence="9">The sequence shown here is derived from an EMBL/GenBank/DDBJ whole genome shotgun (WGS) entry which is preliminary data.</text>
</comment>
<dbReference type="STRING" id="699431.SY89_01446"/>
<evidence type="ECO:0000256" key="5">
    <source>
        <dbReference type="ARBA" id="ARBA00022989"/>
    </source>
</evidence>
<evidence type="ECO:0000259" key="8">
    <source>
        <dbReference type="PROSITE" id="PS50850"/>
    </source>
</evidence>
<keyword evidence="10" id="KW-1185">Reference proteome</keyword>
<keyword evidence="6 7" id="KW-0472">Membrane</keyword>
<comment type="subcellular location">
    <subcellularLocation>
        <location evidence="1">Cell membrane</location>
        <topology evidence="1">Multi-pass membrane protein</topology>
    </subcellularLocation>
</comment>
<dbReference type="GO" id="GO:0005886">
    <property type="term" value="C:plasma membrane"/>
    <property type="evidence" value="ECO:0007669"/>
    <property type="project" value="UniProtKB-SubCell"/>
</dbReference>
<keyword evidence="2" id="KW-0813">Transport</keyword>
<evidence type="ECO:0000256" key="4">
    <source>
        <dbReference type="ARBA" id="ARBA00022692"/>
    </source>
</evidence>
<sequence>MNEERLQFWSLYLSRFATGFGYSTLALLIPFYIEVLNASEFMGGLFITGFTLAQTIVVIPLAWAGDRYDKKNVLLGVLSVSVLAYVAFANVQPIGEVVAAAAASLFGVELSTSFAHSSAFIGVRALQGVVVTGSGLMTLSLVGELANHGERANAIGKANSVRFLASILGMIIAGGLYQIVGFTPIYTVIVAAFALGLAGVWLYLPADETRSYGNPFAGLALNKRIITLTSFRAQYAVAVTVVRSWVSIYAGVSAARGGLAFAGLAVALVLVAEKLTNMLCQPFTGRLSDSYGRSLFVFAGGGAYGLVALAVPFTPAIGTAVGLPETYELIVPSLLSDVLGVGAGYSVLGTLGPAFVPLLVVNGLLGVVDAFREPASMALFADEGADEGGIAASFGIRELVWRPGSVLGPVLAGWLWSQYGIGTVFFVGGAFAVTGAITFAVVLTHFHGRSALTEW</sequence>
<dbReference type="AlphaFoldDB" id="A0A0P7FV26"/>
<dbReference type="Pfam" id="PF07690">
    <property type="entry name" value="MFS_1"/>
    <property type="match status" value="1"/>
</dbReference>
<evidence type="ECO:0000256" key="1">
    <source>
        <dbReference type="ARBA" id="ARBA00004651"/>
    </source>
</evidence>
<keyword evidence="5 7" id="KW-1133">Transmembrane helix</keyword>
<evidence type="ECO:0000256" key="2">
    <source>
        <dbReference type="ARBA" id="ARBA00022448"/>
    </source>
</evidence>
<dbReference type="OrthoDB" id="214271at2157"/>
<evidence type="ECO:0000256" key="6">
    <source>
        <dbReference type="ARBA" id="ARBA00023136"/>
    </source>
</evidence>
<evidence type="ECO:0000313" key="9">
    <source>
        <dbReference type="EMBL" id="KPN30709.1"/>
    </source>
</evidence>
<dbReference type="PANTHER" id="PTHR43414">
    <property type="entry name" value="MULTIDRUG RESISTANCE PROTEIN MDTG"/>
    <property type="match status" value="1"/>
</dbReference>
<keyword evidence="3" id="KW-1003">Cell membrane</keyword>
<accession>A0A0P7FV26</accession>
<feature type="transmembrane region" description="Helical" evidence="7">
    <location>
        <begin position="72"/>
        <end position="91"/>
    </location>
</feature>
<proteinExistence type="predicted"/>
<reference evidence="10" key="1">
    <citation type="submission" date="2013-11" db="EMBL/GenBank/DDBJ databases">
        <authorList>
            <person name="Hoang H.T."/>
            <person name="Killian M.L."/>
            <person name="Madson D.M."/>
            <person name="Arruda P.H.E."/>
            <person name="Sun D."/>
            <person name="Schwartz K.J."/>
            <person name="Yoon K."/>
        </authorList>
    </citation>
    <scope>NUCLEOTIDE SEQUENCE [LARGE SCALE GENOMIC DNA]</scope>
    <source>
        <strain evidence="10">CDK2</strain>
    </source>
</reference>
<feature type="transmembrane region" description="Helical" evidence="7">
    <location>
        <begin position="225"/>
        <end position="246"/>
    </location>
</feature>
<dbReference type="InterPro" id="IPR020846">
    <property type="entry name" value="MFS_dom"/>
</dbReference>
<feature type="domain" description="Major facilitator superfamily (MFS) profile" evidence="8">
    <location>
        <begin position="7"/>
        <end position="447"/>
    </location>
</feature>
<dbReference type="RefSeq" id="WP_054583592.1">
    <property type="nucleotide sequence ID" value="NZ_LGUC01000001.1"/>
</dbReference>
<organism evidence="9 10">
    <name type="scientific">Halolamina pelagica</name>
    <dbReference type="NCBI Taxonomy" id="699431"/>
    <lineage>
        <taxon>Archaea</taxon>
        <taxon>Methanobacteriati</taxon>
        <taxon>Methanobacteriota</taxon>
        <taxon>Stenosarchaea group</taxon>
        <taxon>Halobacteria</taxon>
        <taxon>Halobacteriales</taxon>
        <taxon>Haloferacaceae</taxon>
    </lineage>
</organism>
<feature type="transmembrane region" description="Helical" evidence="7">
    <location>
        <begin position="423"/>
        <end position="446"/>
    </location>
</feature>
<protein>
    <submittedName>
        <fullName evidence="9">Multidrug resistance protein</fullName>
    </submittedName>
</protein>
<evidence type="ECO:0000256" key="7">
    <source>
        <dbReference type="SAM" id="Phobius"/>
    </source>
</evidence>
<dbReference type="InterPro" id="IPR011701">
    <property type="entry name" value="MFS"/>
</dbReference>
<feature type="transmembrane region" description="Helical" evidence="7">
    <location>
        <begin position="295"/>
        <end position="323"/>
    </location>
</feature>
<name>A0A0P7FV26_9EURY</name>
<feature type="transmembrane region" description="Helical" evidence="7">
    <location>
        <begin position="161"/>
        <end position="179"/>
    </location>
</feature>
<dbReference type="EMBL" id="LGUC01000001">
    <property type="protein sequence ID" value="KPN30709.1"/>
    <property type="molecule type" value="Genomic_DNA"/>
</dbReference>
<dbReference type="PANTHER" id="PTHR43414:SF6">
    <property type="entry name" value="MULTIDRUG RESISTANCE PROTEIN MDTG"/>
    <property type="match status" value="1"/>
</dbReference>
<dbReference type="PROSITE" id="PS50850">
    <property type="entry name" value="MFS"/>
    <property type="match status" value="1"/>
</dbReference>
<feature type="transmembrane region" description="Helical" evidence="7">
    <location>
        <begin position="343"/>
        <end position="368"/>
    </location>
</feature>
<keyword evidence="4 7" id="KW-0812">Transmembrane</keyword>